<organism evidence="1">
    <name type="scientific">marine sediment metagenome</name>
    <dbReference type="NCBI Taxonomy" id="412755"/>
    <lineage>
        <taxon>unclassified sequences</taxon>
        <taxon>metagenomes</taxon>
        <taxon>ecological metagenomes</taxon>
    </lineage>
</organism>
<name>X1TDZ6_9ZZZZ</name>
<reference evidence="1" key="1">
    <citation type="journal article" date="2014" name="Front. Microbiol.">
        <title>High frequency of phylogenetically diverse reductive dehalogenase-homologous genes in deep subseafloor sedimentary metagenomes.</title>
        <authorList>
            <person name="Kawai M."/>
            <person name="Futagami T."/>
            <person name="Toyoda A."/>
            <person name="Takaki Y."/>
            <person name="Nishi S."/>
            <person name="Hori S."/>
            <person name="Arai W."/>
            <person name="Tsubouchi T."/>
            <person name="Morono Y."/>
            <person name="Uchiyama I."/>
            <person name="Ito T."/>
            <person name="Fujiyama A."/>
            <person name="Inagaki F."/>
            <person name="Takami H."/>
        </authorList>
    </citation>
    <scope>NUCLEOTIDE SEQUENCE</scope>
    <source>
        <strain evidence="1">Expedition CK06-06</strain>
    </source>
</reference>
<dbReference type="EMBL" id="BARW01022885">
    <property type="protein sequence ID" value="GAI89581.1"/>
    <property type="molecule type" value="Genomic_DNA"/>
</dbReference>
<proteinExistence type="predicted"/>
<protein>
    <submittedName>
        <fullName evidence="1">Uncharacterized protein</fullName>
    </submittedName>
</protein>
<comment type="caution">
    <text evidence="1">The sequence shown here is derived from an EMBL/GenBank/DDBJ whole genome shotgun (WGS) entry which is preliminary data.</text>
</comment>
<gene>
    <name evidence="1" type="ORF">S12H4_38084</name>
</gene>
<sequence length="114" mass="12693">YDKVPADIRVDGLYNMGLTAPNPIGAFVSRYDTVAGRYAVLYSPVKPIGFREDCTVYIKAPSDRDLTIYSYSDLLVVITNLDEFIESLHEIAGVEKPKLPELFKRPVKAGASHE</sequence>
<evidence type="ECO:0000313" key="1">
    <source>
        <dbReference type="EMBL" id="GAI89581.1"/>
    </source>
</evidence>
<dbReference type="AlphaFoldDB" id="X1TDZ6"/>
<accession>X1TDZ6</accession>
<feature type="non-terminal residue" evidence="1">
    <location>
        <position position="1"/>
    </location>
</feature>